<evidence type="ECO:0000259" key="3">
    <source>
        <dbReference type="Pfam" id="PF14302"/>
    </source>
</evidence>
<gene>
    <name evidence="4" type="ORF">DVJ77_04315</name>
</gene>
<dbReference type="InterPro" id="IPR005184">
    <property type="entry name" value="DUF306_Meta_HslJ"/>
</dbReference>
<dbReference type="RefSeq" id="WP_114844266.1">
    <property type="nucleotide sequence ID" value="NZ_JBHSPE010000001.1"/>
</dbReference>
<dbReference type="Pfam" id="PF03724">
    <property type="entry name" value="META"/>
    <property type="match status" value="1"/>
</dbReference>
<reference evidence="4 5" key="1">
    <citation type="submission" date="2018-07" db="EMBL/GenBank/DDBJ databases">
        <title>Dyella tabacisoli L4-6T, whole genome shotgun sequence.</title>
        <authorList>
            <person name="Zhou X.-K."/>
            <person name="Li W.-J."/>
            <person name="Duan Y.-Q."/>
        </authorList>
    </citation>
    <scope>NUCLEOTIDE SEQUENCE [LARGE SCALE GENOMIC DNA]</scope>
    <source>
        <strain evidence="4 5">L4-6</strain>
    </source>
</reference>
<evidence type="ECO:0000256" key="1">
    <source>
        <dbReference type="SAM" id="MobiDB-lite"/>
    </source>
</evidence>
<dbReference type="Gene3D" id="2.40.128.270">
    <property type="match status" value="1"/>
</dbReference>
<accession>A0A369UQF3</accession>
<dbReference type="Pfam" id="PF14302">
    <property type="entry name" value="DUF4377"/>
    <property type="match status" value="1"/>
</dbReference>
<keyword evidence="5" id="KW-1185">Reference proteome</keyword>
<name>A0A369UQF3_9GAMM</name>
<feature type="domain" description="DUF4377" evidence="3">
    <location>
        <begin position="182"/>
        <end position="267"/>
    </location>
</feature>
<dbReference type="PANTHER" id="PTHR35535">
    <property type="entry name" value="HEAT SHOCK PROTEIN HSLJ"/>
    <property type="match status" value="1"/>
</dbReference>
<comment type="caution">
    <text evidence="4">The sequence shown here is derived from an EMBL/GenBank/DDBJ whole genome shotgun (WGS) entry which is preliminary data.</text>
</comment>
<dbReference type="InterPro" id="IPR025485">
    <property type="entry name" value="DUF4377"/>
</dbReference>
<dbReference type="EMBL" id="QQAH01000003">
    <property type="protein sequence ID" value="RDD82751.1"/>
    <property type="molecule type" value="Genomic_DNA"/>
</dbReference>
<dbReference type="InterPro" id="IPR053147">
    <property type="entry name" value="Hsp_HslJ-like"/>
</dbReference>
<sequence>MKYCLLLLPLALAACTPTPPSHPNAPGSTATSSPTDSSAATPDATLLSQYQWQLNQATGSDGKRINALFFDENTSPQVEFGQARLSVSKGCNRMNGGFQIKNGRLEVSPLAQTMMACSNQALMAMDVAIGERLRAHPKLSLQTTGEAPLLRLVTDNGDTLQFIGKPTAETRYGGEGTTVFMEVAAQTKPCSHPLIPNMECLQVRERNYDANGLSVGTPGEWQPLYQSIEGYTHQAGVRNVLRLKRYAIKNPPADAPNTAYVLNMVIESEIVKP</sequence>
<dbReference type="PANTHER" id="PTHR35535:SF1">
    <property type="entry name" value="HEAT SHOCK PROTEIN HSLJ"/>
    <property type="match status" value="1"/>
</dbReference>
<feature type="domain" description="DUF306" evidence="2">
    <location>
        <begin position="47"/>
        <end position="162"/>
    </location>
</feature>
<feature type="region of interest" description="Disordered" evidence="1">
    <location>
        <begin position="19"/>
        <end position="41"/>
    </location>
</feature>
<dbReference type="AlphaFoldDB" id="A0A369UQF3"/>
<evidence type="ECO:0000259" key="2">
    <source>
        <dbReference type="Pfam" id="PF03724"/>
    </source>
</evidence>
<proteinExistence type="predicted"/>
<protein>
    <submittedName>
        <fullName evidence="4">DUF4377 domain-containing protein</fullName>
    </submittedName>
</protein>
<dbReference type="InterPro" id="IPR038670">
    <property type="entry name" value="HslJ-like_sf"/>
</dbReference>
<dbReference type="Proteomes" id="UP000253782">
    <property type="component" value="Unassembled WGS sequence"/>
</dbReference>
<dbReference type="OrthoDB" id="7871744at2"/>
<evidence type="ECO:0000313" key="5">
    <source>
        <dbReference type="Proteomes" id="UP000253782"/>
    </source>
</evidence>
<feature type="compositionally biased region" description="Low complexity" evidence="1">
    <location>
        <begin position="25"/>
        <end position="41"/>
    </location>
</feature>
<evidence type="ECO:0000313" key="4">
    <source>
        <dbReference type="EMBL" id="RDD82751.1"/>
    </source>
</evidence>
<organism evidence="4 5">
    <name type="scientific">Dyella tabacisoli</name>
    <dbReference type="NCBI Taxonomy" id="2282381"/>
    <lineage>
        <taxon>Bacteria</taxon>
        <taxon>Pseudomonadati</taxon>
        <taxon>Pseudomonadota</taxon>
        <taxon>Gammaproteobacteria</taxon>
        <taxon>Lysobacterales</taxon>
        <taxon>Rhodanobacteraceae</taxon>
        <taxon>Dyella</taxon>
    </lineage>
</organism>
<dbReference type="PROSITE" id="PS51257">
    <property type="entry name" value="PROKAR_LIPOPROTEIN"/>
    <property type="match status" value="1"/>
</dbReference>